<evidence type="ECO:0000313" key="3">
    <source>
        <dbReference type="EMBL" id="KAK7461475.1"/>
    </source>
</evidence>
<accession>A0ABR1JJB8</accession>
<feature type="domain" description="Fungal-type protein kinase" evidence="2">
    <location>
        <begin position="457"/>
        <end position="599"/>
    </location>
</feature>
<proteinExistence type="predicted"/>
<dbReference type="Pfam" id="PF17667">
    <property type="entry name" value="Pkinase_fungal"/>
    <property type="match status" value="2"/>
</dbReference>
<organism evidence="3 4">
    <name type="scientific">Marasmiellus scandens</name>
    <dbReference type="NCBI Taxonomy" id="2682957"/>
    <lineage>
        <taxon>Eukaryota</taxon>
        <taxon>Fungi</taxon>
        <taxon>Dikarya</taxon>
        <taxon>Basidiomycota</taxon>
        <taxon>Agaricomycotina</taxon>
        <taxon>Agaricomycetes</taxon>
        <taxon>Agaricomycetidae</taxon>
        <taxon>Agaricales</taxon>
        <taxon>Marasmiineae</taxon>
        <taxon>Omphalotaceae</taxon>
        <taxon>Marasmiellus</taxon>
    </lineage>
</organism>
<gene>
    <name evidence="3" type="ORF">VKT23_008652</name>
</gene>
<reference evidence="3 4" key="1">
    <citation type="submission" date="2024-01" db="EMBL/GenBank/DDBJ databases">
        <title>A draft genome for the cacao thread blight pathogen Marasmiellus scandens.</title>
        <authorList>
            <person name="Baruah I.K."/>
            <person name="Leung J."/>
            <person name="Bukari Y."/>
            <person name="Amoako-Attah I."/>
            <person name="Meinhardt L.W."/>
            <person name="Bailey B.A."/>
            <person name="Cohen S.P."/>
        </authorList>
    </citation>
    <scope>NUCLEOTIDE SEQUENCE [LARGE SCALE GENOMIC DNA]</scope>
    <source>
        <strain evidence="3 4">GH-19</strain>
    </source>
</reference>
<dbReference type="InterPro" id="IPR040976">
    <property type="entry name" value="Pkinase_fungal"/>
</dbReference>
<dbReference type="PANTHER" id="PTHR38248">
    <property type="entry name" value="FUNK1 6"/>
    <property type="match status" value="1"/>
</dbReference>
<dbReference type="Gene3D" id="1.10.510.10">
    <property type="entry name" value="Transferase(Phosphotransferase) domain 1"/>
    <property type="match status" value="1"/>
</dbReference>
<dbReference type="InterPro" id="IPR011009">
    <property type="entry name" value="Kinase-like_dom_sf"/>
</dbReference>
<protein>
    <recommendedName>
        <fullName evidence="2">Fungal-type protein kinase domain-containing protein</fullName>
    </recommendedName>
</protein>
<evidence type="ECO:0000259" key="2">
    <source>
        <dbReference type="Pfam" id="PF17667"/>
    </source>
</evidence>
<feature type="domain" description="Fungal-type protein kinase" evidence="2">
    <location>
        <begin position="178"/>
        <end position="301"/>
    </location>
</feature>
<dbReference type="SUPFAM" id="SSF56112">
    <property type="entry name" value="Protein kinase-like (PK-like)"/>
    <property type="match status" value="1"/>
</dbReference>
<evidence type="ECO:0000313" key="4">
    <source>
        <dbReference type="Proteomes" id="UP001498398"/>
    </source>
</evidence>
<dbReference type="PANTHER" id="PTHR38248:SF2">
    <property type="entry name" value="FUNK1 11"/>
    <property type="match status" value="1"/>
</dbReference>
<sequence>MTSAQMPHTSSNSAAQAVLSTPQTVCTIWEAGSNTTADVDKNLSEVSVENFLQSCMPHCPGDDIVDACVTQLRAQGHINEQGVWETFGVRHEQETYPLGLLSQHILSVHPDKLSSPTCKIEEGPHDKTDSETEGSSFIGMLLHSTVLPGPRVEKQDQCCSNIVFAAEFKLNLADLVQLSIDGDVAHLWYFSRSHSVRSTAFSARKDVHTLIKFVLAILFGTPEQLGFDASITHKQDMQGNLYYVYKVNEHYYRTIGKPISEHYARGISGRATRVWKVEPCDKDGTVLEGCSPCVLKDCWLEGDYTELQLQKAIFERLEKQKGSAHILKESPVPAPRGPSAPVLESAPAPALGEASTPNLSVPAPNQVEVLSQSPPLCALKHILPDDREERACILAALDNYREYFIAIIEEEVLPQFIPCVPSSRTACRFDDDTPVRSASPSEVLSTTRTGYEDQLTISHDSDICLTRAFTPRRYCRIIYEEVCETVDNLSSIKEIARTLHDCVIAIHLLYLVGYIHRDISVGNVFYSTTANRGKLSDLEYARPFHCCDAATDSKIGTPAFMANDLLAGVYTTWNGREKPDAVLHNLHDLESVLWLTLWVFSQKTTELPQDPEKHQSLIKSLFDINARIVRSSLMGNSNTRQTIVSSLLSYTFQDSSSFEVIYKMFDDYTMQVWEIQAVKDDKHEDLDDRKYCNCFGAARRCFHTILKDCRGFVDSY</sequence>
<dbReference type="Proteomes" id="UP001498398">
    <property type="component" value="Unassembled WGS sequence"/>
</dbReference>
<dbReference type="EMBL" id="JBANRG010000013">
    <property type="protein sequence ID" value="KAK7461475.1"/>
    <property type="molecule type" value="Genomic_DNA"/>
</dbReference>
<feature type="region of interest" description="Disordered" evidence="1">
    <location>
        <begin position="325"/>
        <end position="359"/>
    </location>
</feature>
<comment type="caution">
    <text evidence="3">The sequence shown here is derived from an EMBL/GenBank/DDBJ whole genome shotgun (WGS) entry which is preliminary data.</text>
</comment>
<keyword evidence="4" id="KW-1185">Reference proteome</keyword>
<name>A0ABR1JJB8_9AGAR</name>
<evidence type="ECO:0000256" key="1">
    <source>
        <dbReference type="SAM" id="MobiDB-lite"/>
    </source>
</evidence>